<feature type="non-terminal residue" evidence="1">
    <location>
        <position position="1"/>
    </location>
</feature>
<protein>
    <submittedName>
        <fullName evidence="1">Uncharacterized protein</fullName>
    </submittedName>
</protein>
<organism evidence="1 2">
    <name type="scientific">Lachnellula arida</name>
    <dbReference type="NCBI Taxonomy" id="1316785"/>
    <lineage>
        <taxon>Eukaryota</taxon>
        <taxon>Fungi</taxon>
        <taxon>Dikarya</taxon>
        <taxon>Ascomycota</taxon>
        <taxon>Pezizomycotina</taxon>
        <taxon>Leotiomycetes</taxon>
        <taxon>Helotiales</taxon>
        <taxon>Lachnaceae</taxon>
        <taxon>Lachnellula</taxon>
    </lineage>
</organism>
<dbReference type="AlphaFoldDB" id="A0A8T9BKX0"/>
<reference evidence="1 2" key="1">
    <citation type="submission" date="2018-05" db="EMBL/GenBank/DDBJ databases">
        <title>Whole genome sequencing for identification of molecular markers to develop diagnostic detection tools for the regulated plant pathogen Lachnellula willkommii.</title>
        <authorList>
            <person name="Giroux E."/>
            <person name="Bilodeau G."/>
        </authorList>
    </citation>
    <scope>NUCLEOTIDE SEQUENCE [LARGE SCALE GENOMIC DNA]</scope>
    <source>
        <strain evidence="1 2">CBS 203.66</strain>
    </source>
</reference>
<dbReference type="OrthoDB" id="3545246at2759"/>
<proteinExistence type="predicted"/>
<accession>A0A8T9BKX0</accession>
<dbReference type="Proteomes" id="UP000469559">
    <property type="component" value="Unassembled WGS sequence"/>
</dbReference>
<gene>
    <name evidence="1" type="ORF">LARI1_G005643</name>
</gene>
<dbReference type="EMBL" id="QGMF01000143">
    <property type="protein sequence ID" value="TVY18842.1"/>
    <property type="molecule type" value="Genomic_DNA"/>
</dbReference>
<name>A0A8T9BKX0_9HELO</name>
<evidence type="ECO:0000313" key="2">
    <source>
        <dbReference type="Proteomes" id="UP000469559"/>
    </source>
</evidence>
<comment type="caution">
    <text evidence="1">The sequence shown here is derived from an EMBL/GenBank/DDBJ whole genome shotgun (WGS) entry which is preliminary data.</text>
</comment>
<evidence type="ECO:0000313" key="1">
    <source>
        <dbReference type="EMBL" id="TVY18842.1"/>
    </source>
</evidence>
<sequence>ICASSPRTHTLRKASRKPQSSLASLVTMVSLKIALQTVDRTVSDAAHAELTGFVDLRNPSVVDKLPDEVLNFDRYLKPPDLQKTTAMVQDFLDNTGKGLAADFLQVKEPKLERSFLVLYCARQRRQINTGLGKVTIFLALGPLSPANGLPKFRNDHSEELESGDAVLVANVIQQMLDKNGGGGFALVSEWTT</sequence>
<keyword evidence="2" id="KW-1185">Reference proteome</keyword>